<evidence type="ECO:0000313" key="3">
    <source>
        <dbReference type="Proteomes" id="UP001595075"/>
    </source>
</evidence>
<dbReference type="InterPro" id="IPR045518">
    <property type="entry name" value="2EXR"/>
</dbReference>
<evidence type="ECO:0000259" key="1">
    <source>
        <dbReference type="Pfam" id="PF20150"/>
    </source>
</evidence>
<protein>
    <recommendedName>
        <fullName evidence="1">2EXR domain-containing protein</fullName>
    </recommendedName>
</protein>
<gene>
    <name evidence="2" type="ORF">VTL71DRAFT_8536</name>
</gene>
<name>A0ABR4CY11_9HELO</name>
<dbReference type="PANTHER" id="PTHR35910">
    <property type="entry name" value="2EXR DOMAIN-CONTAINING PROTEIN"/>
    <property type="match status" value="1"/>
</dbReference>
<comment type="caution">
    <text evidence="2">The sequence shown here is derived from an EMBL/GenBank/DDBJ whole genome shotgun (WGS) entry which is preliminary data.</text>
</comment>
<reference evidence="2 3" key="1">
    <citation type="journal article" date="2024" name="Commun. Biol.">
        <title>Comparative genomic analysis of thermophilic fungi reveals convergent evolutionary adaptations and gene losses.</title>
        <authorList>
            <person name="Steindorff A.S."/>
            <person name="Aguilar-Pontes M.V."/>
            <person name="Robinson A.J."/>
            <person name="Andreopoulos B."/>
            <person name="LaButti K."/>
            <person name="Kuo A."/>
            <person name="Mondo S."/>
            <person name="Riley R."/>
            <person name="Otillar R."/>
            <person name="Haridas S."/>
            <person name="Lipzen A."/>
            <person name="Grimwood J."/>
            <person name="Schmutz J."/>
            <person name="Clum A."/>
            <person name="Reid I.D."/>
            <person name="Moisan M.C."/>
            <person name="Butler G."/>
            <person name="Nguyen T.T.M."/>
            <person name="Dewar K."/>
            <person name="Conant G."/>
            <person name="Drula E."/>
            <person name="Henrissat B."/>
            <person name="Hansel C."/>
            <person name="Singer S."/>
            <person name="Hutchinson M.I."/>
            <person name="de Vries R.P."/>
            <person name="Natvig D.O."/>
            <person name="Powell A.J."/>
            <person name="Tsang A."/>
            <person name="Grigoriev I.V."/>
        </authorList>
    </citation>
    <scope>NUCLEOTIDE SEQUENCE [LARGE SCALE GENOMIC DNA]</scope>
    <source>
        <strain evidence="2 3">CBS 494.80</strain>
    </source>
</reference>
<feature type="domain" description="2EXR" evidence="1">
    <location>
        <begin position="12"/>
        <end position="102"/>
    </location>
</feature>
<keyword evidence="3" id="KW-1185">Reference proteome</keyword>
<dbReference type="Pfam" id="PF20150">
    <property type="entry name" value="2EXR"/>
    <property type="match status" value="1"/>
</dbReference>
<dbReference type="PANTHER" id="PTHR35910:SF6">
    <property type="entry name" value="2EXR DOMAIN-CONTAINING PROTEIN"/>
    <property type="match status" value="1"/>
</dbReference>
<organism evidence="2 3">
    <name type="scientific">Oculimacula yallundae</name>
    <dbReference type="NCBI Taxonomy" id="86028"/>
    <lineage>
        <taxon>Eukaryota</taxon>
        <taxon>Fungi</taxon>
        <taxon>Dikarya</taxon>
        <taxon>Ascomycota</taxon>
        <taxon>Pezizomycotina</taxon>
        <taxon>Leotiomycetes</taxon>
        <taxon>Helotiales</taxon>
        <taxon>Ploettnerulaceae</taxon>
        <taxon>Oculimacula</taxon>
    </lineage>
</organism>
<sequence length="300" mass="34369">MASTTPSSPQDFPLFPLLPAELRLKIWRRALPGPRVLHLHHNPLINHLVTANRAPSLLYTSYEARVEALRFLKLFFDPRWDEATAATRHFPYVYINPQIDTFYFPILNNRALPSVAVVPPPPPPSLVLPFVPDVLPRTPRTAHILRAQVSDLDNLQLGNSALFPVRHIAFSEYLWTSHFSGAVNTHVFLLEFRELESVTVVVDCKPVLSRKEMSFRELLGEREGTFDVERKEERERVLGRVLLDGIVQRKIGAEGPLERKRILLGLKTGMEGKLMDLKTRDPTWKVPRVEVKLVMRGDWI</sequence>
<proteinExistence type="predicted"/>
<dbReference type="EMBL" id="JAZHXI010000002">
    <property type="protein sequence ID" value="KAL2074757.1"/>
    <property type="molecule type" value="Genomic_DNA"/>
</dbReference>
<dbReference type="Proteomes" id="UP001595075">
    <property type="component" value="Unassembled WGS sequence"/>
</dbReference>
<evidence type="ECO:0000313" key="2">
    <source>
        <dbReference type="EMBL" id="KAL2074757.1"/>
    </source>
</evidence>
<accession>A0ABR4CY11</accession>